<dbReference type="SMART" id="SM00355">
    <property type="entry name" value="ZnF_C2H2"/>
    <property type="match status" value="4"/>
</dbReference>
<keyword evidence="5" id="KW-0862">Zinc</keyword>
<dbReference type="PANTHER" id="PTHR47772:SF1">
    <property type="entry name" value="ZINC FINGER PROTEIN 200"/>
    <property type="match status" value="1"/>
</dbReference>
<feature type="compositionally biased region" description="Basic and acidic residues" evidence="9">
    <location>
        <begin position="819"/>
        <end position="833"/>
    </location>
</feature>
<feature type="region of interest" description="Disordered" evidence="9">
    <location>
        <begin position="442"/>
        <end position="464"/>
    </location>
</feature>
<feature type="region of interest" description="Disordered" evidence="9">
    <location>
        <begin position="811"/>
        <end position="833"/>
    </location>
</feature>
<keyword evidence="3" id="KW-0677">Repeat</keyword>
<dbReference type="PROSITE" id="PS00028">
    <property type="entry name" value="ZINC_FINGER_C2H2_1"/>
    <property type="match status" value="4"/>
</dbReference>
<dbReference type="Pfam" id="PF00096">
    <property type="entry name" value="zf-C2H2"/>
    <property type="match status" value="1"/>
</dbReference>
<dbReference type="InterPro" id="IPR050636">
    <property type="entry name" value="C2H2-ZF_domain-containing"/>
</dbReference>
<dbReference type="InParanoid" id="K1RT93"/>
<dbReference type="FunFam" id="3.30.160.60:FF:000145">
    <property type="entry name" value="Zinc finger protein 574"/>
    <property type="match status" value="1"/>
</dbReference>
<feature type="region of interest" description="Disordered" evidence="9">
    <location>
        <begin position="291"/>
        <end position="359"/>
    </location>
</feature>
<feature type="domain" description="C2H2-type" evidence="10">
    <location>
        <begin position="797"/>
        <end position="825"/>
    </location>
</feature>
<evidence type="ECO:0000256" key="5">
    <source>
        <dbReference type="ARBA" id="ARBA00022833"/>
    </source>
</evidence>
<dbReference type="GO" id="GO:0005634">
    <property type="term" value="C:nucleus"/>
    <property type="evidence" value="ECO:0007669"/>
    <property type="project" value="UniProtKB-SubCell"/>
</dbReference>
<feature type="compositionally biased region" description="Basic and acidic residues" evidence="9">
    <location>
        <begin position="999"/>
        <end position="1011"/>
    </location>
</feature>
<proteinExistence type="predicted"/>
<feature type="compositionally biased region" description="Polar residues" evidence="9">
    <location>
        <begin position="742"/>
        <end position="754"/>
    </location>
</feature>
<dbReference type="SUPFAM" id="SSF57667">
    <property type="entry name" value="beta-beta-alpha zinc fingers"/>
    <property type="match status" value="2"/>
</dbReference>
<evidence type="ECO:0000256" key="1">
    <source>
        <dbReference type="ARBA" id="ARBA00004123"/>
    </source>
</evidence>
<feature type="region of interest" description="Disordered" evidence="9">
    <location>
        <begin position="571"/>
        <end position="673"/>
    </location>
</feature>
<feature type="region of interest" description="Disordered" evidence="9">
    <location>
        <begin position="161"/>
        <end position="183"/>
    </location>
</feature>
<evidence type="ECO:0000259" key="10">
    <source>
        <dbReference type="PROSITE" id="PS50157"/>
    </source>
</evidence>
<dbReference type="PANTHER" id="PTHR47772">
    <property type="entry name" value="ZINC FINGER PROTEIN 200"/>
    <property type="match status" value="1"/>
</dbReference>
<evidence type="ECO:0000256" key="7">
    <source>
        <dbReference type="ARBA" id="ARBA00023163"/>
    </source>
</evidence>
<feature type="compositionally biased region" description="Polar residues" evidence="9">
    <location>
        <begin position="309"/>
        <end position="326"/>
    </location>
</feature>
<feature type="compositionally biased region" description="Acidic residues" evidence="9">
    <location>
        <begin position="981"/>
        <end position="998"/>
    </location>
</feature>
<feature type="domain" description="C2H2-type" evidence="10">
    <location>
        <begin position="889"/>
        <end position="916"/>
    </location>
</feature>
<feature type="region of interest" description="Disordered" evidence="9">
    <location>
        <begin position="735"/>
        <end position="769"/>
    </location>
</feature>
<feature type="compositionally biased region" description="Polar residues" evidence="9">
    <location>
        <begin position="161"/>
        <end position="171"/>
    </location>
</feature>
<feature type="compositionally biased region" description="Polar residues" evidence="9">
    <location>
        <begin position="442"/>
        <end position="452"/>
    </location>
</feature>
<accession>K1RT93</accession>
<dbReference type="GO" id="GO:0008270">
    <property type="term" value="F:zinc ion binding"/>
    <property type="evidence" value="ECO:0007669"/>
    <property type="project" value="UniProtKB-KW"/>
</dbReference>
<name>K1RT93_MAGGI</name>
<dbReference type="HOGENOM" id="CLU_297763_0_0_1"/>
<evidence type="ECO:0000256" key="3">
    <source>
        <dbReference type="ARBA" id="ARBA00022737"/>
    </source>
</evidence>
<feature type="compositionally biased region" description="Polar residues" evidence="9">
    <location>
        <begin position="590"/>
        <end position="607"/>
    </location>
</feature>
<evidence type="ECO:0000256" key="6">
    <source>
        <dbReference type="ARBA" id="ARBA00023015"/>
    </source>
</evidence>
<reference evidence="11" key="1">
    <citation type="journal article" date="2012" name="Nature">
        <title>The oyster genome reveals stress adaptation and complexity of shell formation.</title>
        <authorList>
            <person name="Zhang G."/>
            <person name="Fang X."/>
            <person name="Guo X."/>
            <person name="Li L."/>
            <person name="Luo R."/>
            <person name="Xu F."/>
            <person name="Yang P."/>
            <person name="Zhang L."/>
            <person name="Wang X."/>
            <person name="Qi H."/>
            <person name="Xiong Z."/>
            <person name="Que H."/>
            <person name="Xie Y."/>
            <person name="Holland P.W."/>
            <person name="Paps J."/>
            <person name="Zhu Y."/>
            <person name="Wu F."/>
            <person name="Chen Y."/>
            <person name="Wang J."/>
            <person name="Peng C."/>
            <person name="Meng J."/>
            <person name="Yang L."/>
            <person name="Liu J."/>
            <person name="Wen B."/>
            <person name="Zhang N."/>
            <person name="Huang Z."/>
            <person name="Zhu Q."/>
            <person name="Feng Y."/>
            <person name="Mount A."/>
            <person name="Hedgecock D."/>
            <person name="Xu Z."/>
            <person name="Liu Y."/>
            <person name="Domazet-Loso T."/>
            <person name="Du Y."/>
            <person name="Sun X."/>
            <person name="Zhang S."/>
            <person name="Liu B."/>
            <person name="Cheng P."/>
            <person name="Jiang X."/>
            <person name="Li J."/>
            <person name="Fan D."/>
            <person name="Wang W."/>
            <person name="Fu W."/>
            <person name="Wang T."/>
            <person name="Wang B."/>
            <person name="Zhang J."/>
            <person name="Peng Z."/>
            <person name="Li Y."/>
            <person name="Li N."/>
            <person name="Wang J."/>
            <person name="Chen M."/>
            <person name="He Y."/>
            <person name="Tan F."/>
            <person name="Song X."/>
            <person name="Zheng Q."/>
            <person name="Huang R."/>
            <person name="Yang H."/>
            <person name="Du X."/>
            <person name="Chen L."/>
            <person name="Yang M."/>
            <person name="Gaffney P.M."/>
            <person name="Wang S."/>
            <person name="Luo L."/>
            <person name="She Z."/>
            <person name="Ming Y."/>
            <person name="Huang W."/>
            <person name="Zhang S."/>
            <person name="Huang B."/>
            <person name="Zhang Y."/>
            <person name="Qu T."/>
            <person name="Ni P."/>
            <person name="Miao G."/>
            <person name="Wang J."/>
            <person name="Wang Q."/>
            <person name="Steinberg C.E."/>
            <person name="Wang H."/>
            <person name="Li N."/>
            <person name="Qian L."/>
            <person name="Zhang G."/>
            <person name="Li Y."/>
            <person name="Yang H."/>
            <person name="Liu X."/>
            <person name="Wang J."/>
            <person name="Yin Y."/>
            <person name="Wang J."/>
        </authorList>
    </citation>
    <scope>NUCLEOTIDE SEQUENCE [LARGE SCALE GENOMIC DNA]</scope>
    <source>
        <strain evidence="11">05x7-T-G4-1.051#20</strain>
    </source>
</reference>
<feature type="compositionally biased region" description="Polar residues" evidence="9">
    <location>
        <begin position="619"/>
        <end position="632"/>
    </location>
</feature>
<evidence type="ECO:0000256" key="2">
    <source>
        <dbReference type="ARBA" id="ARBA00022723"/>
    </source>
</evidence>
<dbReference type="EMBL" id="JH818674">
    <property type="protein sequence ID" value="EKC37821.1"/>
    <property type="molecule type" value="Genomic_DNA"/>
</dbReference>
<feature type="domain" description="C2H2-type" evidence="10">
    <location>
        <begin position="861"/>
        <end position="888"/>
    </location>
</feature>
<keyword evidence="4" id="KW-0863">Zinc-finger</keyword>
<dbReference type="PROSITE" id="PS50157">
    <property type="entry name" value="ZINC_FINGER_C2H2_2"/>
    <property type="match status" value="4"/>
</dbReference>
<dbReference type="InterPro" id="IPR013087">
    <property type="entry name" value="Znf_C2H2_type"/>
</dbReference>
<dbReference type="Gene3D" id="3.30.160.60">
    <property type="entry name" value="Classic Zinc Finger"/>
    <property type="match status" value="3"/>
</dbReference>
<feature type="compositionally biased region" description="Basic and acidic residues" evidence="9">
    <location>
        <begin position="962"/>
        <end position="977"/>
    </location>
</feature>
<keyword evidence="7" id="KW-0804">Transcription</keyword>
<gene>
    <name evidence="11" type="ORF">CGI_10017643</name>
</gene>
<organism evidence="11">
    <name type="scientific">Magallana gigas</name>
    <name type="common">Pacific oyster</name>
    <name type="synonym">Crassostrea gigas</name>
    <dbReference type="NCBI Taxonomy" id="29159"/>
    <lineage>
        <taxon>Eukaryota</taxon>
        <taxon>Metazoa</taxon>
        <taxon>Spiralia</taxon>
        <taxon>Lophotrochozoa</taxon>
        <taxon>Mollusca</taxon>
        <taxon>Bivalvia</taxon>
        <taxon>Autobranchia</taxon>
        <taxon>Pteriomorphia</taxon>
        <taxon>Ostreida</taxon>
        <taxon>Ostreoidea</taxon>
        <taxon>Ostreidae</taxon>
        <taxon>Magallana</taxon>
    </lineage>
</organism>
<keyword evidence="8" id="KW-0539">Nucleus</keyword>
<keyword evidence="6" id="KW-0805">Transcription regulation</keyword>
<feature type="domain" description="C2H2-type" evidence="10">
    <location>
        <begin position="833"/>
        <end position="860"/>
    </location>
</feature>
<dbReference type="InterPro" id="IPR036236">
    <property type="entry name" value="Znf_C2H2_sf"/>
</dbReference>
<sequence length="1011" mass="111655">MPRYSFMDQPNITGALLMLSKEGNMAEHPCTSESGMMNLSHPTQALPQDLQNLVMTSSGDAGNMAISKSQGMSMPMGNMNPISAHNAYREVPVSLQSNGQGPVIPTGNFMPQQNNTYIPDSLRNYAVPDTRMSQESYLHNPTQGLNNKDYSMSVPYSNSIAGPTQTTSVRVNTEETPPTNTTAHEMSLAPMTADYNSSSKPQSKIILKTDTPSGILPDQRASNMPSIHSHLDDVAYKITTSDVTEAISAIRTTVPRVPTGNTAPFDTSANTTSPHHLVVTAMGLVRKNFTPGSQPMEAGEPAQIYPPSNYETTNPQHTSTLPSQVKGTARPQLGPPTMTENTMQSYTFTDTHPSRGPLLPENEMIQSSHAEHMHGEPLSGRGMSASMKQGEKRSQMNMDVGSYMTVDHPDTRMSQESYLHNPTQGLNNKDYSMSVPYSNSIAGPTQTTSVRVNTEETPPTNTTAHEMSLAPMTADYNSSSKPQSKIILKTETPSGILPDQRASNMPSIHSHLDDVAYKITTSDVTEAISAIRTTAPRVATGNTAPFDTSANTTSPHHLVVTAMGLVRKNFTPGSQPIESGEQAQIYPPSNYETTNPQHMSTLPSQVKGTARPQLGPPTMTENTMQSYTFTDTHPSRGPLLPENEMIQSSHAEHMHGEPLSGRGMSASMKQGEKRSQMNMDVGSYMSVDQGRKAENQPRIMEDDMSFAIRKSYRAPKKKAVSDYADIIGANEDELQKKKAKTVTGTSSNPTNPTKGDNPGNKPIPKSRNKLTVEEVYRSGDEGEDVEMNNEFLKVRMLKCDKCDKHFIDKKKLAQHKRQVHNDRKGPRSSSKDHVCDVCGYLFKRREHWRRHKEVHQKSRPYNCDVCNKTFKRAEHVKRHQSVHLSTKPYPCMECSSAFTRADHLAKHALLHSDPDGYRQKQLAKKRKARAAKGKAKGSKMIKTVPRGRGKVTVQLRATVPPKKEEGFEYGDVLEKGFQESGTDEDDLLSSEEDEDAEYEEQKDQSNLEKVF</sequence>
<comment type="subcellular location">
    <subcellularLocation>
        <location evidence="1">Nucleus</location>
    </subcellularLocation>
</comment>
<evidence type="ECO:0000313" key="11">
    <source>
        <dbReference type="EMBL" id="EKC37821.1"/>
    </source>
</evidence>
<evidence type="ECO:0000256" key="9">
    <source>
        <dbReference type="SAM" id="MobiDB-lite"/>
    </source>
</evidence>
<feature type="region of interest" description="Disordered" evidence="9">
    <location>
        <begin position="962"/>
        <end position="1011"/>
    </location>
</feature>
<keyword evidence="2" id="KW-0479">Metal-binding</keyword>
<feature type="compositionally biased region" description="Polar residues" evidence="9">
    <location>
        <begin position="338"/>
        <end position="351"/>
    </location>
</feature>
<evidence type="ECO:0000256" key="8">
    <source>
        <dbReference type="ARBA" id="ARBA00023242"/>
    </source>
</evidence>
<dbReference type="AlphaFoldDB" id="K1RT93"/>
<evidence type="ECO:0000256" key="4">
    <source>
        <dbReference type="ARBA" id="ARBA00022771"/>
    </source>
</evidence>
<protein>
    <recommendedName>
        <fullName evidence="10">C2H2-type domain-containing protein</fullName>
    </recommendedName>
</protein>